<protein>
    <recommendedName>
        <fullName evidence="3">Fibrobacter succinogene major paralogous domain protein</fullName>
    </recommendedName>
</protein>
<dbReference type="HOGENOM" id="CLU_914847_0_0_10"/>
<evidence type="ECO:0000313" key="2">
    <source>
        <dbReference type="Proteomes" id="UP000004079"/>
    </source>
</evidence>
<evidence type="ECO:0008006" key="3">
    <source>
        <dbReference type="Google" id="ProtNLM"/>
    </source>
</evidence>
<proteinExistence type="predicted"/>
<dbReference type="STRING" id="649760.HMPREF0971_02200"/>
<accession>D1QT73</accession>
<reference evidence="1 2" key="1">
    <citation type="submission" date="2009-11" db="EMBL/GenBank/DDBJ databases">
        <authorList>
            <person name="Weinstock G."/>
            <person name="Sodergren E."/>
            <person name="Clifton S."/>
            <person name="Fulton L."/>
            <person name="Fulton B."/>
            <person name="Courtney L."/>
            <person name="Fronick C."/>
            <person name="Harrison M."/>
            <person name="Strong C."/>
            <person name="Farmer C."/>
            <person name="Delahaunty K."/>
            <person name="Markovic C."/>
            <person name="Hall O."/>
            <person name="Minx P."/>
            <person name="Tomlinson C."/>
            <person name="Mitreva M."/>
            <person name="Nelson J."/>
            <person name="Hou S."/>
            <person name="Wollam A."/>
            <person name="Pepin K.H."/>
            <person name="Johnson M."/>
            <person name="Bhonagiri V."/>
            <person name="Nash W.E."/>
            <person name="Warren W."/>
            <person name="Chinwalla A."/>
            <person name="Mardis E.R."/>
            <person name="Wilson R.K."/>
        </authorList>
    </citation>
    <scope>NUCLEOTIDE SEQUENCE [LARGE SCALE GENOMIC DNA]</scope>
    <source>
        <strain evidence="1 2">F0302</strain>
    </source>
</reference>
<sequence length="322" mass="36741">MMKVSIYYTELQLKTIIKMKKYLLSIVFAFTFVTLSAQTYQMKIVKKGGEIVKLSADDIQEISFEADESSQQTPKYVMLFGVKWATGNLQYDKGIWKLADHQWDYFNPRYGFHRSSSEAYNFEKMQADDQIDHFNFGVCGKNALTYSKDVYGNTTKTNIAGKMYTDDKFLHETTDFNQAAFGDIAYWATKGKCRLPSYDEIYNLAQRGKWQLGYVVVENNDWIYGYLVTEPGEGDFARTITRPVKLTQDDLSKGLFLPFAGSRYDDTKGVKYAGYGGYYSSSILFEGSKDYARMLGIDCDGVNADNGDNCRYGQSIRPVVVE</sequence>
<name>D1QT73_9BACT</name>
<gene>
    <name evidence="1" type="ORF">HMPREF0971_02200</name>
</gene>
<evidence type="ECO:0000313" key="1">
    <source>
        <dbReference type="EMBL" id="EFB31526.1"/>
    </source>
</evidence>
<dbReference type="AlphaFoldDB" id="D1QT73"/>
<dbReference type="Proteomes" id="UP000004079">
    <property type="component" value="Unassembled WGS sequence"/>
</dbReference>
<comment type="caution">
    <text evidence="1">The sequence shown here is derived from an EMBL/GenBank/DDBJ whole genome shotgun (WGS) entry which is preliminary data.</text>
</comment>
<organism evidence="1 2">
    <name type="scientific">Segatella oris F0302</name>
    <dbReference type="NCBI Taxonomy" id="649760"/>
    <lineage>
        <taxon>Bacteria</taxon>
        <taxon>Pseudomonadati</taxon>
        <taxon>Bacteroidota</taxon>
        <taxon>Bacteroidia</taxon>
        <taxon>Bacteroidales</taxon>
        <taxon>Prevotellaceae</taxon>
        <taxon>Segatella</taxon>
    </lineage>
</organism>
<dbReference type="EMBL" id="ACUZ02000036">
    <property type="protein sequence ID" value="EFB31526.1"/>
    <property type="molecule type" value="Genomic_DNA"/>
</dbReference>